<keyword evidence="3 9" id="KW-0808">Transferase</keyword>
<sequence>MTVAVEGTQGAGSALDRTRLLKDLQAQARLLEDDLRERTDSEAEFRDALRAEYEKAVAAERTAAMYETWRDDRVVQIAAAWVLACVFVRFSEDNGLITDPWFSGPGDRLAEAQDRHDAYFRANPSKNDRDWLLDSFDALAASHRTVAGLFDRAHNPLYEVTPSYEAATALLAFWRQRGADGEIVHDFTDPELDTRFLGDLYQDLSEHARKTYALLQTPVFVEEFILDLTLEPAVEEFGLTPAWKHRPGGWHGEVSADGPDGADVVRGLRCIDPACGSGHFLLGMFERLLAKWREAEPGTEPWVLVRRALESVHGADKNPFAVAIARFRLLVAALKACGVRELGSAPDLPIRVAVADSLLHGRGAETVTESLDTLFAENEPFYYRTEDVEGYAREVDLLGRGSYHVVVGNPPYITVKDSQENQNYRNAYFACAGKYALSVPFAQRIFELAVRAGGDHRDGGFTGQITANSFMKREFGKVLIESYFNGGPYKDPKTGRKRDFAGVELTHVIDTSGAFIPGHGTPTVILAGQNQGPRQSASIRAVLGVRGEPSQPEDPAKGLVWSAITSQVGTPGSESEWVSSTDVARSTLAMFPWSLSGGGASEVMTALGNSKNSLGDLLNRPIGFASFPGQDEVFFLSDSWFRQRPGTVSLKRTLVTGDVVRDWDIAMSVPALVPYDASQNSVPFESESGWGRHLWTMRTTLGSTTGFGGQTRAESDEPWWTWYRWVSERYRTPLSITFGEVSTHNHFVLDRGGKVFKQTAPVIKLPENTTEERHLELLGLLNSSAACFWMKQVSQGKGGSGIGCGIKDEAWEERYQFSSTKLQKFPLPEKFPLALGCELDALVQELTAKEPSALAREAAPNREALNKAHQAQEQNRARMIALQEELDWSVYGAYELLTGDEVARTTVPDTDTDLPEVTLGQRAFEIVLARSGAETAWFERHGSTPVTEIPAHWPEAYRKVVQARIDLIEVNKDIRLIERPEYKRRWSTEPWEKREAAALRNWLLDAAEREELWFEERDGFTVPRPLTVSQLADELRHDDDVQAVASLYAADHLGKRDASLATVLAAVIEAEHVPYLAALRYKDSGLRKRTQWEQVWEQQREEDRTGKRLDIKVPPKYTSADFTKNSYWSHRGKLDVPKERFISYPGASLESDTSLLLGWAGWNHRDQADALVGLVRSRVEDGGWEKKDPRLVPLLAGLREVLPWVHQWHGEYDEEWEGNPAEEFQAALDTGRAEHELSEADLVNWRPEKKARGRQKKSE</sequence>
<dbReference type="PRINTS" id="PR00507">
    <property type="entry name" value="N12N6MTFRASE"/>
</dbReference>
<dbReference type="Pfam" id="PF22654">
    <property type="entry name" value="DUF7008"/>
    <property type="match status" value="1"/>
</dbReference>
<keyword evidence="10" id="KW-1185">Reference proteome</keyword>
<dbReference type="Pfam" id="PF07669">
    <property type="entry name" value="Eco57I"/>
    <property type="match status" value="1"/>
</dbReference>
<gene>
    <name evidence="9" type="primary">pglX</name>
    <name evidence="9" type="ORF">ACFP50_16790</name>
</gene>
<evidence type="ECO:0000313" key="10">
    <source>
        <dbReference type="Proteomes" id="UP001596242"/>
    </source>
</evidence>
<evidence type="ECO:0000256" key="5">
    <source>
        <dbReference type="ARBA" id="ARBA00047942"/>
    </source>
</evidence>
<evidence type="ECO:0000313" key="9">
    <source>
        <dbReference type="EMBL" id="MFC6057066.1"/>
    </source>
</evidence>
<name>A0ABW1LZM5_9ACTN</name>
<keyword evidence="4" id="KW-0949">S-adenosyl-L-methionine</keyword>
<reference evidence="10" key="1">
    <citation type="journal article" date="2019" name="Int. J. Syst. Evol. Microbiol.">
        <title>The Global Catalogue of Microorganisms (GCM) 10K type strain sequencing project: providing services to taxonomists for standard genome sequencing and annotation.</title>
        <authorList>
            <consortium name="The Broad Institute Genomics Platform"/>
            <consortium name="The Broad Institute Genome Sequencing Center for Infectious Disease"/>
            <person name="Wu L."/>
            <person name="Ma J."/>
        </authorList>
    </citation>
    <scope>NUCLEOTIDE SEQUENCE [LARGE SCALE GENOMIC DNA]</scope>
    <source>
        <strain evidence="10">JCM 12763</strain>
    </source>
</reference>
<evidence type="ECO:0000256" key="4">
    <source>
        <dbReference type="ARBA" id="ARBA00022691"/>
    </source>
</evidence>
<dbReference type="RefSeq" id="WP_386398117.1">
    <property type="nucleotide sequence ID" value="NZ_JBHSPT010000037.1"/>
</dbReference>
<evidence type="ECO:0000259" key="7">
    <source>
        <dbReference type="Pfam" id="PF07669"/>
    </source>
</evidence>
<feature type="compositionally biased region" description="Basic and acidic residues" evidence="6">
    <location>
        <begin position="1246"/>
        <end position="1259"/>
    </location>
</feature>
<feature type="region of interest" description="Disordered" evidence="6">
    <location>
        <begin position="1238"/>
        <end position="1259"/>
    </location>
</feature>
<dbReference type="EMBL" id="JBHSPT010000037">
    <property type="protein sequence ID" value="MFC6057066.1"/>
    <property type="molecule type" value="Genomic_DNA"/>
</dbReference>
<comment type="caution">
    <text evidence="9">The sequence shown here is derived from an EMBL/GenBank/DDBJ whole genome shotgun (WGS) entry which is preliminary data.</text>
</comment>
<organism evidence="9 10">
    <name type="scientific">Streptomyces pratens</name>
    <dbReference type="NCBI Taxonomy" id="887456"/>
    <lineage>
        <taxon>Bacteria</taxon>
        <taxon>Bacillati</taxon>
        <taxon>Actinomycetota</taxon>
        <taxon>Actinomycetes</taxon>
        <taxon>Kitasatosporales</taxon>
        <taxon>Streptomycetaceae</taxon>
        <taxon>Streptomyces</taxon>
    </lineage>
</organism>
<dbReference type="GO" id="GO:0009007">
    <property type="term" value="F:site-specific DNA-methyltransferase (adenine-specific) activity"/>
    <property type="evidence" value="ECO:0007669"/>
    <property type="project" value="UniProtKB-EC"/>
</dbReference>
<feature type="domain" description="DUF7008" evidence="8">
    <location>
        <begin position="879"/>
        <end position="1256"/>
    </location>
</feature>
<dbReference type="EC" id="2.1.1.72" evidence="1"/>
<dbReference type="InterPro" id="IPR029063">
    <property type="entry name" value="SAM-dependent_MTases_sf"/>
</dbReference>
<dbReference type="NCBIfam" id="NF033451">
    <property type="entry name" value="BREX_2_MTaseX"/>
    <property type="match status" value="1"/>
</dbReference>
<evidence type="ECO:0000256" key="3">
    <source>
        <dbReference type="ARBA" id="ARBA00022679"/>
    </source>
</evidence>
<evidence type="ECO:0000256" key="6">
    <source>
        <dbReference type="SAM" id="MobiDB-lite"/>
    </source>
</evidence>
<dbReference type="InterPro" id="IPR054277">
    <property type="entry name" value="DUF7008"/>
</dbReference>
<comment type="catalytic activity">
    <reaction evidence="5">
        <text>a 2'-deoxyadenosine in DNA + S-adenosyl-L-methionine = an N(6)-methyl-2'-deoxyadenosine in DNA + S-adenosyl-L-homocysteine + H(+)</text>
        <dbReference type="Rhea" id="RHEA:15197"/>
        <dbReference type="Rhea" id="RHEA-COMP:12418"/>
        <dbReference type="Rhea" id="RHEA-COMP:12419"/>
        <dbReference type="ChEBI" id="CHEBI:15378"/>
        <dbReference type="ChEBI" id="CHEBI:57856"/>
        <dbReference type="ChEBI" id="CHEBI:59789"/>
        <dbReference type="ChEBI" id="CHEBI:90615"/>
        <dbReference type="ChEBI" id="CHEBI:90616"/>
        <dbReference type="EC" id="2.1.1.72"/>
    </reaction>
</comment>
<dbReference type="Proteomes" id="UP001596242">
    <property type="component" value="Unassembled WGS sequence"/>
</dbReference>
<proteinExistence type="predicted"/>
<protein>
    <recommendedName>
        <fullName evidence="1">site-specific DNA-methyltransferase (adenine-specific)</fullName>
        <ecNumber evidence="1">2.1.1.72</ecNumber>
    </recommendedName>
</protein>
<dbReference type="PROSITE" id="PS00092">
    <property type="entry name" value="N6_MTASE"/>
    <property type="match status" value="1"/>
</dbReference>
<dbReference type="InterPro" id="IPR002052">
    <property type="entry name" value="DNA_methylase_N6_adenine_CS"/>
</dbReference>
<evidence type="ECO:0000256" key="2">
    <source>
        <dbReference type="ARBA" id="ARBA00022603"/>
    </source>
</evidence>
<feature type="domain" description="Type II methyltransferase M.TaqI-like" evidence="7">
    <location>
        <begin position="311"/>
        <end position="479"/>
    </location>
</feature>
<dbReference type="GO" id="GO:0032259">
    <property type="term" value="P:methylation"/>
    <property type="evidence" value="ECO:0007669"/>
    <property type="project" value="UniProtKB-KW"/>
</dbReference>
<dbReference type="InterPro" id="IPR011639">
    <property type="entry name" value="MethylTrfase_TaqI-like_dom"/>
</dbReference>
<accession>A0ABW1LZM5</accession>
<keyword evidence="2 9" id="KW-0489">Methyltransferase</keyword>
<dbReference type="SUPFAM" id="SSF53335">
    <property type="entry name" value="S-adenosyl-L-methionine-dependent methyltransferases"/>
    <property type="match status" value="1"/>
</dbReference>
<evidence type="ECO:0000259" key="8">
    <source>
        <dbReference type="Pfam" id="PF22654"/>
    </source>
</evidence>
<dbReference type="Gene3D" id="3.40.50.150">
    <property type="entry name" value="Vaccinia Virus protein VP39"/>
    <property type="match status" value="1"/>
</dbReference>
<evidence type="ECO:0000256" key="1">
    <source>
        <dbReference type="ARBA" id="ARBA00011900"/>
    </source>
</evidence>
<dbReference type="InterPro" id="IPR050953">
    <property type="entry name" value="N4_N6_ade-DNA_methylase"/>
</dbReference>
<dbReference type="PANTHER" id="PTHR33841:SF1">
    <property type="entry name" value="DNA METHYLTRANSFERASE A"/>
    <property type="match status" value="1"/>
</dbReference>
<dbReference type="PANTHER" id="PTHR33841">
    <property type="entry name" value="DNA METHYLTRANSFERASE YEEA-RELATED"/>
    <property type="match status" value="1"/>
</dbReference>